<accession>A0A0F9JN15</accession>
<evidence type="ECO:0000256" key="1">
    <source>
        <dbReference type="SAM" id="Phobius"/>
    </source>
</evidence>
<name>A0A0F9JN15_9ZZZZ</name>
<evidence type="ECO:0000313" key="2">
    <source>
        <dbReference type="EMBL" id="KKM63801.1"/>
    </source>
</evidence>
<sequence length="130" mass="14901">MNKLLVKLAKQRNTSPHIGAVLNVYSATGIIYAPLTLIGVATTIYGLWGAEVIRSWFPWFTIIHMIGFMVLLILIAMIFFYKYVIPSQIAFSMQQNYKHRNPLVADMKKALKLLESIDKRVSELEDNKKK</sequence>
<organism evidence="2">
    <name type="scientific">marine sediment metagenome</name>
    <dbReference type="NCBI Taxonomy" id="412755"/>
    <lineage>
        <taxon>unclassified sequences</taxon>
        <taxon>metagenomes</taxon>
        <taxon>ecological metagenomes</taxon>
    </lineage>
</organism>
<protein>
    <submittedName>
        <fullName evidence="2">Uncharacterized protein</fullName>
    </submittedName>
</protein>
<keyword evidence="1" id="KW-0812">Transmembrane</keyword>
<dbReference type="AlphaFoldDB" id="A0A0F9JN15"/>
<reference evidence="2" key="1">
    <citation type="journal article" date="2015" name="Nature">
        <title>Complex archaea that bridge the gap between prokaryotes and eukaryotes.</title>
        <authorList>
            <person name="Spang A."/>
            <person name="Saw J.H."/>
            <person name="Jorgensen S.L."/>
            <person name="Zaremba-Niedzwiedzka K."/>
            <person name="Martijn J."/>
            <person name="Lind A.E."/>
            <person name="van Eijk R."/>
            <person name="Schleper C."/>
            <person name="Guy L."/>
            <person name="Ettema T.J."/>
        </authorList>
    </citation>
    <scope>NUCLEOTIDE SEQUENCE</scope>
</reference>
<keyword evidence="1" id="KW-1133">Transmembrane helix</keyword>
<comment type="caution">
    <text evidence="2">The sequence shown here is derived from an EMBL/GenBank/DDBJ whole genome shotgun (WGS) entry which is preliminary data.</text>
</comment>
<feature type="transmembrane region" description="Helical" evidence="1">
    <location>
        <begin position="59"/>
        <end position="84"/>
    </location>
</feature>
<keyword evidence="1" id="KW-0472">Membrane</keyword>
<feature type="transmembrane region" description="Helical" evidence="1">
    <location>
        <begin position="21"/>
        <end position="47"/>
    </location>
</feature>
<dbReference type="EMBL" id="LAZR01011030">
    <property type="protein sequence ID" value="KKM63801.1"/>
    <property type="molecule type" value="Genomic_DNA"/>
</dbReference>
<proteinExistence type="predicted"/>
<gene>
    <name evidence="2" type="ORF">LCGC14_1507800</name>
</gene>